<dbReference type="Gene3D" id="1.10.357.10">
    <property type="entry name" value="Tetracycline Repressor, domain 2"/>
    <property type="match status" value="1"/>
</dbReference>
<dbReference type="Pfam" id="PF00440">
    <property type="entry name" value="TetR_N"/>
    <property type="match status" value="1"/>
</dbReference>
<dbReference type="GO" id="GO:0000976">
    <property type="term" value="F:transcription cis-regulatory region binding"/>
    <property type="evidence" value="ECO:0007669"/>
    <property type="project" value="TreeGrafter"/>
</dbReference>
<dbReference type="InterPro" id="IPR036271">
    <property type="entry name" value="Tet_transcr_reg_TetR-rel_C_sf"/>
</dbReference>
<dbReference type="RefSeq" id="WP_125226484.1">
    <property type="nucleotide sequence ID" value="NZ_RQYT01000001.1"/>
</dbReference>
<evidence type="ECO:0000259" key="3">
    <source>
        <dbReference type="PROSITE" id="PS50977"/>
    </source>
</evidence>
<accession>A0A3P1WXM2</accession>
<name>A0A3P1WXM2_9ACTN</name>
<evidence type="ECO:0000313" key="4">
    <source>
        <dbReference type="EMBL" id="RRD51382.1"/>
    </source>
</evidence>
<dbReference type="PRINTS" id="PR00455">
    <property type="entry name" value="HTHTETR"/>
</dbReference>
<reference evidence="4 5" key="1">
    <citation type="submission" date="2018-11" db="EMBL/GenBank/DDBJ databases">
        <title>Genomes From Bacteria Associated with the Canine Oral Cavity: a Test Case for Automated Genome-Based Taxonomic Assignment.</title>
        <authorList>
            <person name="Coil D.A."/>
            <person name="Jospin G."/>
            <person name="Darling A.E."/>
            <person name="Wallis C."/>
            <person name="Davis I.J."/>
            <person name="Harris S."/>
            <person name="Eisen J.A."/>
            <person name="Holcombe L.J."/>
            <person name="O'Flynn C."/>
        </authorList>
    </citation>
    <scope>NUCLEOTIDE SEQUENCE [LARGE SCALE GENOMIC DNA]</scope>
    <source>
        <strain evidence="4 5">OH2822_COT-296</strain>
    </source>
</reference>
<dbReference type="EMBL" id="RQYT01000001">
    <property type="protein sequence ID" value="RRD51382.1"/>
    <property type="molecule type" value="Genomic_DNA"/>
</dbReference>
<feature type="domain" description="HTH tetR-type" evidence="3">
    <location>
        <begin position="10"/>
        <end position="70"/>
    </location>
</feature>
<dbReference type="Proteomes" id="UP000280935">
    <property type="component" value="Unassembled WGS sequence"/>
</dbReference>
<dbReference type="PANTHER" id="PTHR30055">
    <property type="entry name" value="HTH-TYPE TRANSCRIPTIONAL REGULATOR RUTR"/>
    <property type="match status" value="1"/>
</dbReference>
<dbReference type="InterPro" id="IPR050109">
    <property type="entry name" value="HTH-type_TetR-like_transc_reg"/>
</dbReference>
<dbReference type="GO" id="GO:0003700">
    <property type="term" value="F:DNA-binding transcription factor activity"/>
    <property type="evidence" value="ECO:0007669"/>
    <property type="project" value="TreeGrafter"/>
</dbReference>
<dbReference type="OrthoDB" id="3210235at2"/>
<evidence type="ECO:0000313" key="5">
    <source>
        <dbReference type="Proteomes" id="UP000280935"/>
    </source>
</evidence>
<dbReference type="PROSITE" id="PS50977">
    <property type="entry name" value="HTH_TETR_2"/>
    <property type="match status" value="1"/>
</dbReference>
<keyword evidence="1 2" id="KW-0238">DNA-binding</keyword>
<dbReference type="SUPFAM" id="SSF48498">
    <property type="entry name" value="Tetracyclin repressor-like, C-terminal domain"/>
    <property type="match status" value="1"/>
</dbReference>
<proteinExistence type="predicted"/>
<dbReference type="PANTHER" id="PTHR30055:SF235">
    <property type="entry name" value="TRANSCRIPTIONAL REGULATORY PROTEIN"/>
    <property type="match status" value="1"/>
</dbReference>
<dbReference type="InterPro" id="IPR009057">
    <property type="entry name" value="Homeodomain-like_sf"/>
</dbReference>
<dbReference type="InterPro" id="IPR001647">
    <property type="entry name" value="HTH_TetR"/>
</dbReference>
<dbReference type="Gene3D" id="1.10.10.60">
    <property type="entry name" value="Homeodomain-like"/>
    <property type="match status" value="1"/>
</dbReference>
<evidence type="ECO:0000256" key="2">
    <source>
        <dbReference type="PROSITE-ProRule" id="PRU00335"/>
    </source>
</evidence>
<sequence length="192" mass="20984">MSPREDSKSERTRRRIRDAAAELFASRSFNAVSTRAIAARAGVDAALIHHYFGSKEGLFDAVMAEGVDPAAVVAQVTTQPREDWGVTVVRVMERIWTSPAAPALRALIRRALSDSRSPLRPWVTRTILAPMARQLDLPEPEASRRAALVGSHLIGMIVARHLVGVEPLARLSSEEVVDLLGPVIQRSLTGEH</sequence>
<dbReference type="Pfam" id="PF17920">
    <property type="entry name" value="TetR_C_16"/>
    <property type="match status" value="1"/>
</dbReference>
<evidence type="ECO:0000256" key="1">
    <source>
        <dbReference type="ARBA" id="ARBA00023125"/>
    </source>
</evidence>
<dbReference type="SUPFAM" id="SSF46689">
    <property type="entry name" value="Homeodomain-like"/>
    <property type="match status" value="1"/>
</dbReference>
<gene>
    <name evidence="4" type="ORF">EII35_00420</name>
</gene>
<dbReference type="AlphaFoldDB" id="A0A3P1WXM2"/>
<organism evidence="4 5">
    <name type="scientific">Arachnia propionica</name>
    <dbReference type="NCBI Taxonomy" id="1750"/>
    <lineage>
        <taxon>Bacteria</taxon>
        <taxon>Bacillati</taxon>
        <taxon>Actinomycetota</taxon>
        <taxon>Actinomycetes</taxon>
        <taxon>Propionibacteriales</taxon>
        <taxon>Propionibacteriaceae</taxon>
        <taxon>Arachnia</taxon>
    </lineage>
</organism>
<dbReference type="InterPro" id="IPR041678">
    <property type="entry name" value="TetR_C_16"/>
</dbReference>
<comment type="caution">
    <text evidence="4">The sequence shown here is derived from an EMBL/GenBank/DDBJ whole genome shotgun (WGS) entry which is preliminary data.</text>
</comment>
<protein>
    <submittedName>
        <fullName evidence="4">TetR/AcrR family transcriptional regulator</fullName>
    </submittedName>
</protein>
<feature type="DNA-binding region" description="H-T-H motif" evidence="2">
    <location>
        <begin position="33"/>
        <end position="52"/>
    </location>
</feature>